<sequence>MTHSPTLPFLSCKVVCDESGSKVYGFVHCESGEASERAIEKLNGMLLNDRKVFIGCFRSRKECEAEMGARVMEFPNVYIKNLREDMDDKKLKELFSKFGPTLSICVMIDESGKSKGFGFVSLERHEDAKRAVDEMNRKQLNGKQVYVGRAQKKGERQTELKRKFELDKAYASFPLAPLYQNPSIAFMRLLNTPSGQAKPYSLVLGRRIKQRLWEALFCPTLREEVKPDGQFDVTESFSTPIFNSFVPHFEVDMSGEPMPEQPKKKSRRH</sequence>
<dbReference type="FunFam" id="3.30.70.330:FF:000154">
    <property type="entry name" value="Polyadenylate-binding protein"/>
    <property type="match status" value="1"/>
</dbReference>
<dbReference type="SMART" id="SM00360">
    <property type="entry name" value="RRM"/>
    <property type="match status" value="1"/>
</dbReference>
<dbReference type="InterPro" id="IPR035979">
    <property type="entry name" value="RBD_domain_sf"/>
</dbReference>
<reference evidence="5" key="1">
    <citation type="submission" date="2023-03" db="EMBL/GenBank/DDBJ databases">
        <title>Electrophorus voltai genome.</title>
        <authorList>
            <person name="Bian C."/>
        </authorList>
    </citation>
    <scope>NUCLEOTIDE SEQUENCE</scope>
    <source>
        <strain evidence="5">CB-2022</strain>
        <tissue evidence="5">Muscle</tissue>
    </source>
</reference>
<dbReference type="EMBL" id="JAROKS010000254">
    <property type="protein sequence ID" value="KAK1784362.1"/>
    <property type="molecule type" value="Genomic_DNA"/>
</dbReference>
<proteinExistence type="predicted"/>
<dbReference type="PANTHER" id="PTHR24012">
    <property type="entry name" value="RNA BINDING PROTEIN"/>
    <property type="match status" value="1"/>
</dbReference>
<evidence type="ECO:0000313" key="5">
    <source>
        <dbReference type="EMBL" id="KAK1784362.1"/>
    </source>
</evidence>
<keyword evidence="2 3" id="KW-0694">RNA-binding</keyword>
<name>A0AAD8YNS3_9TELE</name>
<dbReference type="Pfam" id="PF00076">
    <property type="entry name" value="RRM_1"/>
    <property type="match status" value="2"/>
</dbReference>
<feature type="domain" description="RRM" evidence="4">
    <location>
        <begin position="75"/>
        <end position="152"/>
    </location>
</feature>
<protein>
    <recommendedName>
        <fullName evidence="4">RRM domain-containing protein</fullName>
    </recommendedName>
</protein>
<dbReference type="Proteomes" id="UP001239994">
    <property type="component" value="Unassembled WGS sequence"/>
</dbReference>
<evidence type="ECO:0000256" key="3">
    <source>
        <dbReference type="PROSITE-ProRule" id="PRU00176"/>
    </source>
</evidence>
<accession>A0AAD8YNS3</accession>
<evidence type="ECO:0000313" key="6">
    <source>
        <dbReference type="Proteomes" id="UP001239994"/>
    </source>
</evidence>
<comment type="caution">
    <text evidence="5">The sequence shown here is derived from an EMBL/GenBank/DDBJ whole genome shotgun (WGS) entry which is preliminary data.</text>
</comment>
<dbReference type="Gene3D" id="3.30.70.330">
    <property type="match status" value="2"/>
</dbReference>
<dbReference type="CDD" id="cd12380">
    <property type="entry name" value="RRM3_I_PABPs"/>
    <property type="match status" value="1"/>
</dbReference>
<evidence type="ECO:0000256" key="2">
    <source>
        <dbReference type="ARBA" id="ARBA00022884"/>
    </source>
</evidence>
<dbReference type="InterPro" id="IPR012677">
    <property type="entry name" value="Nucleotide-bd_a/b_plait_sf"/>
</dbReference>
<gene>
    <name evidence="5" type="ORF">P4O66_003260</name>
</gene>
<keyword evidence="1" id="KW-0677">Repeat</keyword>
<keyword evidence="6" id="KW-1185">Reference proteome</keyword>
<dbReference type="SUPFAM" id="SSF54928">
    <property type="entry name" value="RNA-binding domain, RBD"/>
    <property type="match status" value="2"/>
</dbReference>
<dbReference type="PROSITE" id="PS50102">
    <property type="entry name" value="RRM"/>
    <property type="match status" value="1"/>
</dbReference>
<dbReference type="GO" id="GO:0003723">
    <property type="term" value="F:RNA binding"/>
    <property type="evidence" value="ECO:0007669"/>
    <property type="project" value="UniProtKB-UniRule"/>
</dbReference>
<dbReference type="InterPro" id="IPR000504">
    <property type="entry name" value="RRM_dom"/>
</dbReference>
<organism evidence="5 6">
    <name type="scientific">Electrophorus voltai</name>
    <dbReference type="NCBI Taxonomy" id="2609070"/>
    <lineage>
        <taxon>Eukaryota</taxon>
        <taxon>Metazoa</taxon>
        <taxon>Chordata</taxon>
        <taxon>Craniata</taxon>
        <taxon>Vertebrata</taxon>
        <taxon>Euteleostomi</taxon>
        <taxon>Actinopterygii</taxon>
        <taxon>Neopterygii</taxon>
        <taxon>Teleostei</taxon>
        <taxon>Ostariophysi</taxon>
        <taxon>Gymnotiformes</taxon>
        <taxon>Gymnotoidei</taxon>
        <taxon>Gymnotidae</taxon>
        <taxon>Electrophorus</taxon>
    </lineage>
</organism>
<dbReference type="AlphaFoldDB" id="A0AAD8YNS3"/>
<evidence type="ECO:0000259" key="4">
    <source>
        <dbReference type="PROSITE" id="PS50102"/>
    </source>
</evidence>
<evidence type="ECO:0000256" key="1">
    <source>
        <dbReference type="ARBA" id="ARBA00022737"/>
    </source>
</evidence>